<keyword evidence="8" id="KW-1185">Reference proteome</keyword>
<dbReference type="Pfam" id="PF03968">
    <property type="entry name" value="LptD_N"/>
    <property type="match status" value="1"/>
</dbReference>
<dbReference type="HAMAP" id="MF_01914">
    <property type="entry name" value="LPS_assembly_LptA"/>
    <property type="match status" value="1"/>
</dbReference>
<feature type="chain" id="PRO_5031637515" description="Lipopolysaccharide export system protein LptA" evidence="4">
    <location>
        <begin position="38"/>
        <end position="198"/>
    </location>
</feature>
<sequence precursor="true">MSKRSPKAIRAAVRCWRSALACCSALLLLGMAAGAVALPEDRKQPIHISADQAIRDDKQGYTVYQGKVQMSQGSLKITAGKVTVYHQVEEADRIVAEGSPAHLQQRPGPDKGLVHARANIIEYYKAEERVMLRRNASLEQDGSRVAGESIEYFIAKQLIKADSDSASEAGSENTKRVQVVIPASTLEQEDDSGSADRQ</sequence>
<evidence type="ECO:0000256" key="1">
    <source>
        <dbReference type="ARBA" id="ARBA00022448"/>
    </source>
</evidence>
<feature type="region of interest" description="Disordered" evidence="5">
    <location>
        <begin position="163"/>
        <end position="198"/>
    </location>
</feature>
<feature type="domain" description="Organic solvent tolerance-like N-terminal" evidence="6">
    <location>
        <begin position="47"/>
        <end position="157"/>
    </location>
</feature>
<gene>
    <name evidence="4 7" type="primary">lptA</name>
    <name evidence="7" type="ORF">H2508_07700</name>
</gene>
<dbReference type="AlphaFoldDB" id="A0A7W2TW36"/>
<dbReference type="EMBL" id="JACFXU010000014">
    <property type="protein sequence ID" value="MBA6412993.1"/>
    <property type="molecule type" value="Genomic_DNA"/>
</dbReference>
<evidence type="ECO:0000256" key="5">
    <source>
        <dbReference type="SAM" id="MobiDB-lite"/>
    </source>
</evidence>
<dbReference type="GO" id="GO:0001530">
    <property type="term" value="F:lipopolysaccharide binding"/>
    <property type="evidence" value="ECO:0007669"/>
    <property type="project" value="InterPro"/>
</dbReference>
<dbReference type="InterPro" id="IPR014340">
    <property type="entry name" value="LptA"/>
</dbReference>
<evidence type="ECO:0000256" key="4">
    <source>
        <dbReference type="HAMAP-Rule" id="MF_01914"/>
    </source>
</evidence>
<evidence type="ECO:0000256" key="3">
    <source>
        <dbReference type="ARBA" id="ARBA00022764"/>
    </source>
</evidence>
<comment type="subcellular location">
    <subcellularLocation>
        <location evidence="4">Periplasm</location>
    </subcellularLocation>
</comment>
<feature type="signal peptide" evidence="4">
    <location>
        <begin position="1"/>
        <end position="37"/>
    </location>
</feature>
<dbReference type="GO" id="GO:0043165">
    <property type="term" value="P:Gram-negative-bacterium-type cell outer membrane assembly"/>
    <property type="evidence" value="ECO:0007669"/>
    <property type="project" value="UniProtKB-UniRule"/>
</dbReference>
<evidence type="ECO:0000313" key="8">
    <source>
        <dbReference type="Proteomes" id="UP000539350"/>
    </source>
</evidence>
<dbReference type="Proteomes" id="UP000539350">
    <property type="component" value="Unassembled WGS sequence"/>
</dbReference>
<dbReference type="GO" id="GO:0015920">
    <property type="term" value="P:lipopolysaccharide transport"/>
    <property type="evidence" value="ECO:0007669"/>
    <property type="project" value="UniProtKB-UniRule"/>
</dbReference>
<dbReference type="GO" id="GO:0030288">
    <property type="term" value="C:outer membrane-bounded periplasmic space"/>
    <property type="evidence" value="ECO:0007669"/>
    <property type="project" value="TreeGrafter"/>
</dbReference>
<organism evidence="7 8">
    <name type="scientific">Sediminihaliea albiluteola</name>
    <dbReference type="NCBI Taxonomy" id="2758564"/>
    <lineage>
        <taxon>Bacteria</taxon>
        <taxon>Pseudomonadati</taxon>
        <taxon>Pseudomonadota</taxon>
        <taxon>Gammaproteobacteria</taxon>
        <taxon>Cellvibrionales</taxon>
        <taxon>Halieaceae</taxon>
        <taxon>Sediminihaliea</taxon>
    </lineage>
</organism>
<dbReference type="InterPro" id="IPR052037">
    <property type="entry name" value="LPS_export_LptA"/>
</dbReference>
<evidence type="ECO:0000259" key="6">
    <source>
        <dbReference type="Pfam" id="PF03968"/>
    </source>
</evidence>
<keyword evidence="1 4" id="KW-0813">Transport</keyword>
<dbReference type="GO" id="GO:0017089">
    <property type="term" value="F:glycolipid transfer activity"/>
    <property type="evidence" value="ECO:0007669"/>
    <property type="project" value="TreeGrafter"/>
</dbReference>
<comment type="similarity">
    <text evidence="4">Belongs to the LptA family.</text>
</comment>
<comment type="caution">
    <text evidence="7">The sequence shown here is derived from an EMBL/GenBank/DDBJ whole genome shotgun (WGS) entry which is preliminary data.</text>
</comment>
<protein>
    <recommendedName>
        <fullName evidence="4">Lipopolysaccharide export system protein LptA</fullName>
    </recommendedName>
</protein>
<dbReference type="RefSeq" id="WP_182171449.1">
    <property type="nucleotide sequence ID" value="NZ_JACFXU010000014.1"/>
</dbReference>
<dbReference type="PANTHER" id="PTHR36504:SF1">
    <property type="entry name" value="LIPOPOLYSACCHARIDE EXPORT SYSTEM PROTEIN LPTA"/>
    <property type="match status" value="1"/>
</dbReference>
<accession>A0A7W2TW36</accession>
<keyword evidence="3 4" id="KW-0574">Periplasm</keyword>
<reference evidence="7 8" key="1">
    <citation type="submission" date="2020-07" db="EMBL/GenBank/DDBJ databases">
        <title>Halieaceae bacterium, F7430, whole genome shotgun sequencing project.</title>
        <authorList>
            <person name="Jiang S."/>
            <person name="Liu Z.W."/>
            <person name="Du Z.J."/>
        </authorList>
    </citation>
    <scope>NUCLEOTIDE SEQUENCE [LARGE SCALE GENOMIC DNA]</scope>
    <source>
        <strain evidence="7 8">F7430</strain>
    </source>
</reference>
<dbReference type="Gene3D" id="2.60.450.10">
    <property type="entry name" value="Lipopolysaccharide (LPS) transport protein A like domain"/>
    <property type="match status" value="1"/>
</dbReference>
<feature type="compositionally biased region" description="Acidic residues" evidence="5">
    <location>
        <begin position="187"/>
        <end position="198"/>
    </location>
</feature>
<comment type="subunit">
    <text evidence="4">Component of the lipopolysaccharide transport and assembly complex.</text>
</comment>
<evidence type="ECO:0000313" key="7">
    <source>
        <dbReference type="EMBL" id="MBA6412993.1"/>
    </source>
</evidence>
<dbReference type="NCBIfam" id="TIGR03002">
    <property type="entry name" value="outer_YhbN_LptA"/>
    <property type="match status" value="1"/>
</dbReference>
<dbReference type="InterPro" id="IPR005653">
    <property type="entry name" value="OstA-like_N"/>
</dbReference>
<proteinExistence type="inferred from homology"/>
<evidence type="ECO:0000256" key="2">
    <source>
        <dbReference type="ARBA" id="ARBA00022729"/>
    </source>
</evidence>
<dbReference type="PANTHER" id="PTHR36504">
    <property type="entry name" value="LIPOPOLYSACCHARIDE EXPORT SYSTEM PROTEIN LPTA"/>
    <property type="match status" value="1"/>
</dbReference>
<keyword evidence="2 4" id="KW-0732">Signal</keyword>
<comment type="function">
    <text evidence="4">Involved in the assembly of lipopolysaccharide (LPS). Required for the translocation of LPS from the inner membrane to the outer membrane. May form a bridge between the inner membrane and the outer membrane, via interactions with LptC and LptD, thereby facilitating LPS transfer across the periplasm.</text>
</comment>
<name>A0A7W2TW36_9GAMM</name>
<dbReference type="GO" id="GO:0009279">
    <property type="term" value="C:cell outer membrane"/>
    <property type="evidence" value="ECO:0007669"/>
    <property type="project" value="TreeGrafter"/>
</dbReference>